<dbReference type="SUPFAM" id="SSF51735">
    <property type="entry name" value="NAD(P)-binding Rossmann-fold domains"/>
    <property type="match status" value="1"/>
</dbReference>
<evidence type="ECO:0000313" key="2">
    <source>
        <dbReference type="EMBL" id="RJQ81691.1"/>
    </source>
</evidence>
<comment type="caution">
    <text evidence="2">The sequence shown here is derived from an EMBL/GenBank/DDBJ whole genome shotgun (WGS) entry which is preliminary data.</text>
</comment>
<proteinExistence type="predicted"/>
<name>A0A419HX47_9PSEU</name>
<dbReference type="AlphaFoldDB" id="A0A419HX47"/>
<gene>
    <name evidence="2" type="ORF">D5S19_23005</name>
</gene>
<dbReference type="CDD" id="cd08946">
    <property type="entry name" value="SDR_e"/>
    <property type="match status" value="1"/>
</dbReference>
<dbReference type="InterPro" id="IPR036291">
    <property type="entry name" value="NAD(P)-bd_dom_sf"/>
</dbReference>
<evidence type="ECO:0000259" key="1">
    <source>
        <dbReference type="Pfam" id="PF01370"/>
    </source>
</evidence>
<dbReference type="Gene3D" id="3.40.50.720">
    <property type="entry name" value="NAD(P)-binding Rossmann-like Domain"/>
    <property type="match status" value="1"/>
</dbReference>
<accession>A0A419HX47</accession>
<sequence>MTVTMVTGGAGYIGRILVAALVNTGRHVVVVDRLLYAQPPPGGADTGVEFLHKDIRDLAGSELSGVDELFDLAAISTEGAADLLPELTWEINDVGRRRLADLARRSGVRRYLLPSSSNVYGARAQPYGEDDEVAVASIYAKANHAAEQGVLRLASASFTPIVLRQATVYGWSPSMRYDLAINAMTADLLTRGCCQVMGDGRQRRPFVWVRDLVRVHLRLLELPAERVAGNVINVGSAGDEFAVGALPGLLGRIAGVEPEIGYYGVPDRMSHGLSYRRLNEITGMELGPGLHAGVTELATHIRAGSAQVGDPSTRRANWMEATWCSPTN</sequence>
<dbReference type="Pfam" id="PF01370">
    <property type="entry name" value="Epimerase"/>
    <property type="match status" value="1"/>
</dbReference>
<evidence type="ECO:0000313" key="3">
    <source>
        <dbReference type="Proteomes" id="UP000285112"/>
    </source>
</evidence>
<dbReference type="PANTHER" id="PTHR43245:SF23">
    <property type="entry name" value="NAD(P)-BINDING DOMAIN-CONTAINING PROTEIN"/>
    <property type="match status" value="1"/>
</dbReference>
<organism evidence="2 3">
    <name type="scientific">Amycolatopsis panacis</name>
    <dbReference type="NCBI Taxonomy" id="2340917"/>
    <lineage>
        <taxon>Bacteria</taxon>
        <taxon>Bacillati</taxon>
        <taxon>Actinomycetota</taxon>
        <taxon>Actinomycetes</taxon>
        <taxon>Pseudonocardiales</taxon>
        <taxon>Pseudonocardiaceae</taxon>
        <taxon>Amycolatopsis</taxon>
    </lineage>
</organism>
<dbReference type="InterPro" id="IPR050177">
    <property type="entry name" value="Lipid_A_modif_metabolic_enz"/>
</dbReference>
<dbReference type="OrthoDB" id="9795501at2"/>
<dbReference type="EMBL" id="QZFV01000107">
    <property type="protein sequence ID" value="RJQ81691.1"/>
    <property type="molecule type" value="Genomic_DNA"/>
</dbReference>
<protein>
    <submittedName>
        <fullName evidence="2">SDR family oxidoreductase</fullName>
    </submittedName>
</protein>
<dbReference type="RefSeq" id="WP_120025483.1">
    <property type="nucleotide sequence ID" value="NZ_QZFV01000107.1"/>
</dbReference>
<feature type="domain" description="NAD-dependent epimerase/dehydratase" evidence="1">
    <location>
        <begin position="5"/>
        <end position="235"/>
    </location>
</feature>
<dbReference type="PANTHER" id="PTHR43245">
    <property type="entry name" value="BIFUNCTIONAL POLYMYXIN RESISTANCE PROTEIN ARNA"/>
    <property type="match status" value="1"/>
</dbReference>
<keyword evidence="3" id="KW-1185">Reference proteome</keyword>
<dbReference type="InterPro" id="IPR001509">
    <property type="entry name" value="Epimerase_deHydtase"/>
</dbReference>
<dbReference type="Proteomes" id="UP000285112">
    <property type="component" value="Unassembled WGS sequence"/>
</dbReference>
<reference evidence="2 3" key="1">
    <citation type="submission" date="2018-09" db="EMBL/GenBank/DDBJ databases">
        <title>YIM PH 21725 draft genome.</title>
        <authorList>
            <person name="Miao C."/>
        </authorList>
    </citation>
    <scope>NUCLEOTIDE SEQUENCE [LARGE SCALE GENOMIC DNA]</scope>
    <source>
        <strain evidence="3">YIM PH21725</strain>
    </source>
</reference>